<keyword evidence="3" id="KW-1185">Reference proteome</keyword>
<reference evidence="3" key="1">
    <citation type="journal article" date="2019" name="Int. J. Syst. Evol. Microbiol.">
        <title>The Global Catalogue of Microorganisms (GCM) 10K type strain sequencing project: providing services to taxonomists for standard genome sequencing and annotation.</title>
        <authorList>
            <consortium name="The Broad Institute Genomics Platform"/>
            <consortium name="The Broad Institute Genome Sequencing Center for Infectious Disease"/>
            <person name="Wu L."/>
            <person name="Ma J."/>
        </authorList>
    </citation>
    <scope>NUCLEOTIDE SEQUENCE [LARGE SCALE GENOMIC DNA]</scope>
    <source>
        <strain evidence="3">CCUG 58412</strain>
    </source>
</reference>
<evidence type="ECO:0008006" key="4">
    <source>
        <dbReference type="Google" id="ProtNLM"/>
    </source>
</evidence>
<dbReference type="RefSeq" id="WP_379056329.1">
    <property type="nucleotide sequence ID" value="NZ_JBHTKB010000001.1"/>
</dbReference>
<protein>
    <recommendedName>
        <fullName evidence="4">MxaA protein</fullName>
    </recommendedName>
</protein>
<feature type="chain" id="PRO_5045497266" description="MxaA protein" evidence="1">
    <location>
        <begin position="21"/>
        <end position="306"/>
    </location>
</feature>
<gene>
    <name evidence="2" type="ORF">ACFQ1Z_05890</name>
</gene>
<accession>A0ABW3F5F1</accession>
<name>A0ABW3F5F1_9PROT</name>
<proteinExistence type="predicted"/>
<dbReference type="Proteomes" id="UP001597128">
    <property type="component" value="Unassembled WGS sequence"/>
</dbReference>
<keyword evidence="1" id="KW-0732">Signal</keyword>
<evidence type="ECO:0000256" key="1">
    <source>
        <dbReference type="SAM" id="SignalP"/>
    </source>
</evidence>
<organism evidence="2 3">
    <name type="scientific">Methylophilus luteus</name>
    <dbReference type="NCBI Taxonomy" id="640108"/>
    <lineage>
        <taxon>Bacteria</taxon>
        <taxon>Pseudomonadati</taxon>
        <taxon>Pseudomonadota</taxon>
        <taxon>Betaproteobacteria</taxon>
        <taxon>Nitrosomonadales</taxon>
        <taxon>Methylophilaceae</taxon>
        <taxon>Methylophilus</taxon>
    </lineage>
</organism>
<sequence>MKQIFLGWLIACMCPGLVYAETAAPQVQELAQQQVQVLSVQNPASYAGIQIGDVLQRTIRLSVAAGDQLNESQLPLKGVLRNGVELRQLQIASQKQGGQQVYTLVFDYQVFASSGKPLQLQLPAEQLTFNSGATVSLPSWRFWLLAQLPDQLQKAKQSVIAQYPPALLDTQTPQRGLALSLLLAVVGGLVLLYRNADWNLLPLGQGHFSRAYRKLKKLPATAEGQKQAALLVQDALNQRFGQQMLAKHVPEFLSQQPGFKALEQELHAFFAQANAVLYSGQTSDAAAYLQQCKTFTRQLRDCERGV</sequence>
<dbReference type="EMBL" id="JBHTKB010000001">
    <property type="protein sequence ID" value="MFD0913073.1"/>
    <property type="molecule type" value="Genomic_DNA"/>
</dbReference>
<evidence type="ECO:0000313" key="3">
    <source>
        <dbReference type="Proteomes" id="UP001597128"/>
    </source>
</evidence>
<comment type="caution">
    <text evidence="2">The sequence shown here is derived from an EMBL/GenBank/DDBJ whole genome shotgun (WGS) entry which is preliminary data.</text>
</comment>
<feature type="signal peptide" evidence="1">
    <location>
        <begin position="1"/>
        <end position="20"/>
    </location>
</feature>
<evidence type="ECO:0000313" key="2">
    <source>
        <dbReference type="EMBL" id="MFD0913073.1"/>
    </source>
</evidence>